<feature type="transmembrane region" description="Helical" evidence="6">
    <location>
        <begin position="292"/>
        <end position="309"/>
    </location>
</feature>
<feature type="domain" description="EamA" evidence="7">
    <location>
        <begin position="174"/>
        <end position="309"/>
    </location>
</feature>
<evidence type="ECO:0000256" key="6">
    <source>
        <dbReference type="SAM" id="Phobius"/>
    </source>
</evidence>
<comment type="caution">
    <text evidence="8">The sequence shown here is derived from an EMBL/GenBank/DDBJ whole genome shotgun (WGS) entry which is preliminary data.</text>
</comment>
<dbReference type="RefSeq" id="WP_104428976.1">
    <property type="nucleotide sequence ID" value="NZ_PTIZ01000005.1"/>
</dbReference>
<feature type="domain" description="EamA" evidence="7">
    <location>
        <begin position="17"/>
        <end position="160"/>
    </location>
</feature>
<organism evidence="8 9">
    <name type="scientific">Methylobacter tundripaludum</name>
    <dbReference type="NCBI Taxonomy" id="173365"/>
    <lineage>
        <taxon>Bacteria</taxon>
        <taxon>Pseudomonadati</taxon>
        <taxon>Pseudomonadota</taxon>
        <taxon>Gammaproteobacteria</taxon>
        <taxon>Methylococcales</taxon>
        <taxon>Methylococcaceae</taxon>
        <taxon>Methylobacter</taxon>
    </lineage>
</organism>
<evidence type="ECO:0000259" key="7">
    <source>
        <dbReference type="Pfam" id="PF00892"/>
    </source>
</evidence>
<proteinExistence type="predicted"/>
<evidence type="ECO:0000256" key="1">
    <source>
        <dbReference type="ARBA" id="ARBA00004651"/>
    </source>
</evidence>
<evidence type="ECO:0000313" key="8">
    <source>
        <dbReference type="EMBL" id="PPK75762.1"/>
    </source>
</evidence>
<accession>A0A2S6HE79</accession>
<dbReference type="InterPro" id="IPR037185">
    <property type="entry name" value="EmrE-like"/>
</dbReference>
<keyword evidence="2" id="KW-1003">Cell membrane</keyword>
<evidence type="ECO:0000256" key="4">
    <source>
        <dbReference type="ARBA" id="ARBA00022989"/>
    </source>
</evidence>
<keyword evidence="3 6" id="KW-0812">Transmembrane</keyword>
<feature type="transmembrane region" description="Helical" evidence="6">
    <location>
        <begin position="48"/>
        <end position="69"/>
    </location>
</feature>
<evidence type="ECO:0000313" key="9">
    <source>
        <dbReference type="Proteomes" id="UP000240010"/>
    </source>
</evidence>
<feature type="transmembrane region" description="Helical" evidence="6">
    <location>
        <begin position="235"/>
        <end position="255"/>
    </location>
</feature>
<feature type="transmembrane region" description="Helical" evidence="6">
    <location>
        <begin position="120"/>
        <end position="137"/>
    </location>
</feature>
<name>A0A2S6HE79_9GAMM</name>
<feature type="transmembrane region" description="Helical" evidence="6">
    <location>
        <begin position="173"/>
        <end position="193"/>
    </location>
</feature>
<reference evidence="8 9" key="1">
    <citation type="submission" date="2018-02" db="EMBL/GenBank/DDBJ databases">
        <title>Subsurface microbial communities from deep shales in Ohio and West Virginia, USA.</title>
        <authorList>
            <person name="Wrighton K."/>
        </authorList>
    </citation>
    <scope>NUCLEOTIDE SEQUENCE [LARGE SCALE GENOMIC DNA]</scope>
    <source>
        <strain evidence="8 9">OWC-DMM</strain>
    </source>
</reference>
<keyword evidence="4 6" id="KW-1133">Transmembrane helix</keyword>
<dbReference type="Gene3D" id="1.10.3730.20">
    <property type="match status" value="1"/>
</dbReference>
<keyword evidence="5 6" id="KW-0472">Membrane</keyword>
<sequence>MHQPESVIPSNNRQAIIGCLFVLLGAFGFSAKAVLIKLAYDYSHQLDVITLMVLRMAISLPFFLVVALWPVNNSTKAEDAQRLNRQDWLMIFGLGILGYYVASYLDFAGLQYISAGLERLILFLYPTFVVLFTAAIQRRAINRHQALALALSYAGMILVFVDNRAELASSGLLLGSALVLASAIAFAFFLMGSGMMVKRIGSTRFTAYSMTVACLATGLHFVIQHGVKLLNLPANIYWLALIMAIFSTVLPAFLMNAGIRRIGAGSASIISSIGPIGTLALAFLLLNETLTAAQLAGTALVLIGVYVVSRAKA</sequence>
<feature type="transmembrane region" description="Helical" evidence="6">
    <location>
        <begin position="15"/>
        <end position="36"/>
    </location>
</feature>
<gene>
    <name evidence="8" type="ORF">B0F87_105234</name>
</gene>
<dbReference type="AlphaFoldDB" id="A0A2S6HE79"/>
<dbReference type="Proteomes" id="UP000240010">
    <property type="component" value="Unassembled WGS sequence"/>
</dbReference>
<dbReference type="SUPFAM" id="SSF103481">
    <property type="entry name" value="Multidrug resistance efflux transporter EmrE"/>
    <property type="match status" value="2"/>
</dbReference>
<dbReference type="PANTHER" id="PTHR42920:SF5">
    <property type="entry name" value="EAMA DOMAIN-CONTAINING PROTEIN"/>
    <property type="match status" value="1"/>
</dbReference>
<dbReference type="InterPro" id="IPR051258">
    <property type="entry name" value="Diverse_Substrate_Transporter"/>
</dbReference>
<evidence type="ECO:0000256" key="3">
    <source>
        <dbReference type="ARBA" id="ARBA00022692"/>
    </source>
</evidence>
<dbReference type="Pfam" id="PF00892">
    <property type="entry name" value="EamA"/>
    <property type="match status" value="2"/>
</dbReference>
<feature type="transmembrane region" description="Helical" evidence="6">
    <location>
        <begin position="144"/>
        <end position="161"/>
    </location>
</feature>
<dbReference type="EMBL" id="PTIZ01000005">
    <property type="protein sequence ID" value="PPK75762.1"/>
    <property type="molecule type" value="Genomic_DNA"/>
</dbReference>
<feature type="transmembrane region" description="Helical" evidence="6">
    <location>
        <begin position="205"/>
        <end position="223"/>
    </location>
</feature>
<dbReference type="InterPro" id="IPR000620">
    <property type="entry name" value="EamA_dom"/>
</dbReference>
<comment type="subcellular location">
    <subcellularLocation>
        <location evidence="1">Cell membrane</location>
        <topology evidence="1">Multi-pass membrane protein</topology>
    </subcellularLocation>
</comment>
<evidence type="ECO:0000256" key="2">
    <source>
        <dbReference type="ARBA" id="ARBA00022475"/>
    </source>
</evidence>
<dbReference type="PANTHER" id="PTHR42920">
    <property type="entry name" value="OS03G0707200 PROTEIN-RELATED"/>
    <property type="match status" value="1"/>
</dbReference>
<feature type="transmembrane region" description="Helical" evidence="6">
    <location>
        <begin position="267"/>
        <end position="286"/>
    </location>
</feature>
<feature type="transmembrane region" description="Helical" evidence="6">
    <location>
        <begin position="89"/>
        <end position="114"/>
    </location>
</feature>
<protein>
    <submittedName>
        <fullName evidence="8">Threonine/homoserine efflux transporter RhtA</fullName>
    </submittedName>
</protein>
<evidence type="ECO:0000256" key="5">
    <source>
        <dbReference type="ARBA" id="ARBA00023136"/>
    </source>
</evidence>
<dbReference type="GO" id="GO:0005886">
    <property type="term" value="C:plasma membrane"/>
    <property type="evidence" value="ECO:0007669"/>
    <property type="project" value="UniProtKB-SubCell"/>
</dbReference>